<dbReference type="GO" id="GO:0005524">
    <property type="term" value="F:ATP binding"/>
    <property type="evidence" value="ECO:0007669"/>
    <property type="project" value="UniProtKB-UniRule"/>
</dbReference>
<sequence>MTLTATKSSLEEMLDSLRRRDGEKPKDLPPSLPTRPTSKARLPRARRALPDNLKVDDVNVKGHRRKGSFGNKKMKIDVESPYIVKSEEKIMSEELPQCPVPKSANSTASVSPPPGELEHDNVAYYIKKKLNVWCRQPKGKWELGTIQSTSGEKASVSLLNGNVMKVSRLELLPANPDVLEGVDDLIHLSYLNEPSVLHNLQFRYSQDIIYSKAGPILIALNPFKDVHVYGNDLLSDYRQRTIDSPHVYAMADAAYNEMIRDEVNQSIIISGESGSGKTETAKIAMQYLAALGGGSCGIENEVLQTNFILEAFGNAKTSRNDNSSRFSRVVQLANGERSYHIFYQLCAGSSPDLKERLNLRMASEYKYLNQSDCMTIDGVDDAKNFHQLMKALDVVRMSKEDQEHVFKMLAAILWLGNISFNAADNENHIEVVEDEAVTTAASLMGCSSQELMTALSIRKIQAGKDTIAKMLTLRQAIDTRDALAKFIYANLFDWLVEQVNKSLEVGKRRTGRSISILDIYGFESFQDYELDGVDWTKVDFDDNQECLDLFEKKPLGLLSLLDEESNFPRASDLTLANKLKQHLNANPCFKEEMGRAFSVRHYAGEVLYDTNGFLEKNRDPLPSDSIQLLSSCTCELLQLFSKTLNQSQKQSNSFHAGSLDSKKQSVGTKFKGQLFKLMNQLESTTPHFIRCIKPNTKQLPGIYDEDLVLQQLKCCGVLEVVRISRAGYPTRMMHQEFARRYGFLLSEVNTSQDPLSISVSVLQQFNIPPEMYQVGFTKLYLRTGQIAALEDKRKQFLHGIVGIQKCFRSHQARSRYHELKNGVKTIQSFIRGEIDRRNYGVMLKSSITISSEKIEEINAVIVLQSVIRGWLIRRHIKGKDRFKIYPENARPRRKSRSKIPEVKVIYYTHLIFEISTKLNTYFLKVLIL</sequence>
<gene>
    <name evidence="13" type="ORF">LLUT_LOCUS27649</name>
</gene>
<keyword evidence="1" id="KW-0677">Repeat</keyword>
<evidence type="ECO:0000256" key="7">
    <source>
        <dbReference type="ARBA" id="ARBA00023175"/>
    </source>
</evidence>
<dbReference type="SUPFAM" id="SSF52540">
    <property type="entry name" value="P-loop containing nucleoside triphosphate hydrolases"/>
    <property type="match status" value="1"/>
</dbReference>
<dbReference type="PROSITE" id="PS51456">
    <property type="entry name" value="MYOSIN_MOTOR"/>
    <property type="match status" value="1"/>
</dbReference>
<dbReference type="CDD" id="cd01383">
    <property type="entry name" value="MYSc_Myo8"/>
    <property type="match status" value="1"/>
</dbReference>
<comment type="caution">
    <text evidence="13">The sequence shown here is derived from an EMBL/GenBank/DDBJ whole genome shotgun (WGS) entry which is preliminary data.</text>
</comment>
<comment type="similarity">
    <text evidence="9">Belongs to the TRAFAC class myosin-kinesin ATPase superfamily. Myosin family.</text>
</comment>
<dbReference type="SMART" id="SM00242">
    <property type="entry name" value="MYSc"/>
    <property type="match status" value="1"/>
</dbReference>
<dbReference type="GO" id="GO:0000146">
    <property type="term" value="F:microfilament motor activity"/>
    <property type="evidence" value="ECO:0007669"/>
    <property type="project" value="TreeGrafter"/>
</dbReference>
<evidence type="ECO:0000256" key="2">
    <source>
        <dbReference type="ARBA" id="ARBA00022741"/>
    </source>
</evidence>
<keyword evidence="5" id="KW-0175">Coiled coil</keyword>
<reference evidence="13 14" key="1">
    <citation type="submission" date="2024-03" db="EMBL/GenBank/DDBJ databases">
        <authorList>
            <person name="Martinez-Hernandez J."/>
        </authorList>
    </citation>
    <scope>NUCLEOTIDE SEQUENCE [LARGE SCALE GENOMIC DNA]</scope>
</reference>
<dbReference type="EMBL" id="CAXHTB010000019">
    <property type="protein sequence ID" value="CAL0326589.1"/>
    <property type="molecule type" value="Genomic_DNA"/>
</dbReference>
<dbReference type="PANTHER" id="PTHR13140:SF706">
    <property type="entry name" value="DILUTE CLASS UNCONVENTIONAL MYOSIN, ISOFORM C"/>
    <property type="match status" value="1"/>
</dbReference>
<keyword evidence="3 9" id="KW-0067">ATP-binding</keyword>
<evidence type="ECO:0000256" key="3">
    <source>
        <dbReference type="ARBA" id="ARBA00022840"/>
    </source>
</evidence>
<proteinExistence type="inferred from homology"/>
<organism evidence="13 14">
    <name type="scientific">Lupinus luteus</name>
    <name type="common">European yellow lupine</name>
    <dbReference type="NCBI Taxonomy" id="3873"/>
    <lineage>
        <taxon>Eukaryota</taxon>
        <taxon>Viridiplantae</taxon>
        <taxon>Streptophyta</taxon>
        <taxon>Embryophyta</taxon>
        <taxon>Tracheophyta</taxon>
        <taxon>Spermatophyta</taxon>
        <taxon>Magnoliopsida</taxon>
        <taxon>eudicotyledons</taxon>
        <taxon>Gunneridae</taxon>
        <taxon>Pentapetalae</taxon>
        <taxon>rosids</taxon>
        <taxon>fabids</taxon>
        <taxon>Fabales</taxon>
        <taxon>Fabaceae</taxon>
        <taxon>Papilionoideae</taxon>
        <taxon>50 kb inversion clade</taxon>
        <taxon>genistoids sensu lato</taxon>
        <taxon>core genistoids</taxon>
        <taxon>Genisteae</taxon>
        <taxon>Lupinus</taxon>
    </lineage>
</organism>
<keyword evidence="6 9" id="KW-0518">Myosin</keyword>
<evidence type="ECO:0000256" key="5">
    <source>
        <dbReference type="ARBA" id="ARBA00023054"/>
    </source>
</evidence>
<dbReference type="Gene3D" id="6.20.240.20">
    <property type="match status" value="1"/>
</dbReference>
<dbReference type="Proteomes" id="UP001497480">
    <property type="component" value="Unassembled WGS sequence"/>
</dbReference>
<feature type="region of interest" description="Actin-binding" evidence="9">
    <location>
        <begin position="674"/>
        <end position="696"/>
    </location>
</feature>
<keyword evidence="8 9" id="KW-0009">Actin-binding</keyword>
<evidence type="ECO:0008006" key="15">
    <source>
        <dbReference type="Google" id="ProtNLM"/>
    </source>
</evidence>
<dbReference type="GO" id="GO:0016459">
    <property type="term" value="C:myosin complex"/>
    <property type="evidence" value="ECO:0007669"/>
    <property type="project" value="UniProtKB-KW"/>
</dbReference>
<name>A0AAV1XZC3_LUPLU</name>
<dbReference type="GO" id="GO:0007015">
    <property type="term" value="P:actin filament organization"/>
    <property type="evidence" value="ECO:0007669"/>
    <property type="project" value="TreeGrafter"/>
</dbReference>
<protein>
    <recommendedName>
        <fullName evidence="15">Myosin-2</fullName>
    </recommendedName>
</protein>
<evidence type="ECO:0000313" key="13">
    <source>
        <dbReference type="EMBL" id="CAL0326589.1"/>
    </source>
</evidence>
<evidence type="ECO:0000259" key="11">
    <source>
        <dbReference type="PROSITE" id="PS51456"/>
    </source>
</evidence>
<dbReference type="Gene3D" id="1.20.5.190">
    <property type="match status" value="1"/>
</dbReference>
<dbReference type="PRINTS" id="PR00193">
    <property type="entry name" value="MYOSINHEAVY"/>
</dbReference>
<dbReference type="Gene3D" id="1.20.58.530">
    <property type="match status" value="1"/>
</dbReference>
<dbReference type="Gene3D" id="1.20.120.720">
    <property type="entry name" value="Myosin VI head, motor domain, U50 subdomain"/>
    <property type="match status" value="1"/>
</dbReference>
<evidence type="ECO:0000313" key="14">
    <source>
        <dbReference type="Proteomes" id="UP001497480"/>
    </source>
</evidence>
<evidence type="ECO:0000256" key="6">
    <source>
        <dbReference type="ARBA" id="ARBA00023123"/>
    </source>
</evidence>
<dbReference type="AlphaFoldDB" id="A0AAV1XZC3"/>
<dbReference type="PANTHER" id="PTHR13140">
    <property type="entry name" value="MYOSIN"/>
    <property type="match status" value="1"/>
</dbReference>
<feature type="region of interest" description="Disordered" evidence="10">
    <location>
        <begin position="1"/>
        <end position="51"/>
    </location>
</feature>
<evidence type="ECO:0000256" key="10">
    <source>
        <dbReference type="SAM" id="MobiDB-lite"/>
    </source>
</evidence>
<accession>A0AAV1XZC3</accession>
<feature type="binding site" evidence="9">
    <location>
        <begin position="271"/>
        <end position="278"/>
    </location>
    <ligand>
        <name>ATP</name>
        <dbReference type="ChEBI" id="CHEBI:30616"/>
    </ligand>
</feature>
<dbReference type="FunFam" id="1.20.120.720:FF:000028">
    <property type="entry name" value="Myosin IE heavy chain"/>
    <property type="match status" value="1"/>
</dbReference>
<evidence type="ECO:0000259" key="12">
    <source>
        <dbReference type="PROSITE" id="PS51844"/>
    </source>
</evidence>
<dbReference type="InterPro" id="IPR001609">
    <property type="entry name" value="Myosin_head_motor_dom-like"/>
</dbReference>
<dbReference type="GO" id="GO:0030048">
    <property type="term" value="P:actin filament-based movement"/>
    <property type="evidence" value="ECO:0007669"/>
    <property type="project" value="UniProtKB-ARBA"/>
</dbReference>
<dbReference type="PROSITE" id="PS50096">
    <property type="entry name" value="IQ"/>
    <property type="match status" value="3"/>
</dbReference>
<feature type="domain" description="Myosin N-terminal SH3-like" evidence="12">
    <location>
        <begin position="127"/>
        <end position="176"/>
    </location>
</feature>
<dbReference type="GO" id="GO:0005516">
    <property type="term" value="F:calmodulin binding"/>
    <property type="evidence" value="ECO:0007669"/>
    <property type="project" value="UniProtKB-KW"/>
</dbReference>
<dbReference type="InterPro" id="IPR000048">
    <property type="entry name" value="IQ_motif_EF-hand-BS"/>
</dbReference>
<evidence type="ECO:0000256" key="8">
    <source>
        <dbReference type="ARBA" id="ARBA00023203"/>
    </source>
</evidence>
<dbReference type="Pfam" id="PF00063">
    <property type="entry name" value="Myosin_head"/>
    <property type="match status" value="3"/>
</dbReference>
<dbReference type="InterPro" id="IPR027417">
    <property type="entry name" value="P-loop_NTPase"/>
</dbReference>
<dbReference type="InterPro" id="IPR036022">
    <property type="entry name" value="MYSc_Myo8"/>
</dbReference>
<dbReference type="InterPro" id="IPR057535">
    <property type="entry name" value="MYO1-3_N_SH3"/>
</dbReference>
<dbReference type="InterPro" id="IPR036961">
    <property type="entry name" value="Kinesin_motor_dom_sf"/>
</dbReference>
<feature type="domain" description="Myosin motor" evidence="11">
    <location>
        <begin position="180"/>
        <end position="794"/>
    </location>
</feature>
<dbReference type="Gene3D" id="1.10.10.820">
    <property type="match status" value="1"/>
</dbReference>
<keyword evidence="7 9" id="KW-0505">Motor protein</keyword>
<dbReference type="GO" id="GO:0016020">
    <property type="term" value="C:membrane"/>
    <property type="evidence" value="ECO:0007669"/>
    <property type="project" value="TreeGrafter"/>
</dbReference>
<dbReference type="Pfam" id="PF25369">
    <property type="entry name" value="SH3_VIII-1_N"/>
    <property type="match status" value="1"/>
</dbReference>
<dbReference type="GO" id="GO:0051015">
    <property type="term" value="F:actin filament binding"/>
    <property type="evidence" value="ECO:0007669"/>
    <property type="project" value="TreeGrafter"/>
</dbReference>
<dbReference type="PROSITE" id="PS51844">
    <property type="entry name" value="SH3_LIKE"/>
    <property type="match status" value="1"/>
</dbReference>
<dbReference type="SMART" id="SM00015">
    <property type="entry name" value="IQ"/>
    <property type="match status" value="3"/>
</dbReference>
<evidence type="ECO:0000256" key="4">
    <source>
        <dbReference type="ARBA" id="ARBA00022860"/>
    </source>
</evidence>
<dbReference type="GO" id="GO:0005737">
    <property type="term" value="C:cytoplasm"/>
    <property type="evidence" value="ECO:0007669"/>
    <property type="project" value="TreeGrafter"/>
</dbReference>
<keyword evidence="4" id="KW-0112">Calmodulin-binding</keyword>
<keyword evidence="14" id="KW-1185">Reference proteome</keyword>
<dbReference type="Gene3D" id="3.40.850.10">
    <property type="entry name" value="Kinesin motor domain"/>
    <property type="match status" value="2"/>
</dbReference>
<dbReference type="InterPro" id="IPR004009">
    <property type="entry name" value="SH3_Myosin"/>
</dbReference>
<dbReference type="FunFam" id="1.10.10.820:FF:000001">
    <property type="entry name" value="Myosin heavy chain"/>
    <property type="match status" value="1"/>
</dbReference>
<keyword evidence="2 9" id="KW-0547">Nucleotide-binding</keyword>
<dbReference type="Pfam" id="PF00612">
    <property type="entry name" value="IQ"/>
    <property type="match status" value="2"/>
</dbReference>
<feature type="compositionally biased region" description="Basic and acidic residues" evidence="10">
    <location>
        <begin position="15"/>
        <end position="27"/>
    </location>
</feature>
<evidence type="ECO:0000256" key="1">
    <source>
        <dbReference type="ARBA" id="ARBA00022737"/>
    </source>
</evidence>
<evidence type="ECO:0000256" key="9">
    <source>
        <dbReference type="PROSITE-ProRule" id="PRU00782"/>
    </source>
</evidence>